<gene>
    <name evidence="1" type="ORF">Q4F19_18275</name>
</gene>
<dbReference type="NCBIfam" id="TIGR04433">
    <property type="entry name" value="UrcA_uranyl"/>
    <property type="match status" value="1"/>
</dbReference>
<comment type="caution">
    <text evidence="1">The sequence shown here is derived from an EMBL/GenBank/DDBJ whole genome shotgun (WGS) entry which is preliminary data.</text>
</comment>
<name>A0ABT8YEY3_9SPHN</name>
<sequence length="107" mass="11817">MLDLLAFAALAASSRLTLTDVRQLSRPVPYADLDLSTALDRETLQRRVRDTANLICRDLAFGQALPSGEEYHCRSEAMASARPQVTRVLADYRGGPETEDVILLAQK</sequence>
<dbReference type="Proteomes" id="UP001169764">
    <property type="component" value="Unassembled WGS sequence"/>
</dbReference>
<organism evidence="1 2">
    <name type="scientific">Sphingomonas natans</name>
    <dbReference type="NCBI Taxonomy" id="3063330"/>
    <lineage>
        <taxon>Bacteria</taxon>
        <taxon>Pseudomonadati</taxon>
        <taxon>Pseudomonadota</taxon>
        <taxon>Alphaproteobacteria</taxon>
        <taxon>Sphingomonadales</taxon>
        <taxon>Sphingomonadaceae</taxon>
        <taxon>Sphingomonas</taxon>
    </lineage>
</organism>
<evidence type="ECO:0000313" key="2">
    <source>
        <dbReference type="Proteomes" id="UP001169764"/>
    </source>
</evidence>
<dbReference type="EMBL" id="JAUOTP010000010">
    <property type="protein sequence ID" value="MDO6416338.1"/>
    <property type="molecule type" value="Genomic_DNA"/>
</dbReference>
<keyword evidence="2" id="KW-1185">Reference proteome</keyword>
<accession>A0ABT8YEY3</accession>
<proteinExistence type="predicted"/>
<dbReference type="InterPro" id="IPR030972">
    <property type="entry name" value="UrcA_uranyl"/>
</dbReference>
<reference evidence="1" key="1">
    <citation type="submission" date="2023-07" db="EMBL/GenBank/DDBJ databases">
        <authorList>
            <person name="Kim M."/>
        </authorList>
    </citation>
    <scope>NUCLEOTIDE SEQUENCE</scope>
    <source>
        <strain evidence="1">BIUV-7</strain>
    </source>
</reference>
<protein>
    <submittedName>
        <fullName evidence="1">UrcA family protein</fullName>
    </submittedName>
</protein>
<evidence type="ECO:0000313" key="1">
    <source>
        <dbReference type="EMBL" id="MDO6416338.1"/>
    </source>
</evidence>
<dbReference type="RefSeq" id="WP_303545744.1">
    <property type="nucleotide sequence ID" value="NZ_JAUOTP010000010.1"/>
</dbReference>